<dbReference type="PROSITE" id="PS01124">
    <property type="entry name" value="HTH_ARAC_FAMILY_2"/>
    <property type="match status" value="1"/>
</dbReference>
<dbReference type="SMART" id="SM00448">
    <property type="entry name" value="REC"/>
    <property type="match status" value="1"/>
</dbReference>
<comment type="caution">
    <text evidence="4">The sequence shown here is derived from an EMBL/GenBank/DDBJ whole genome shotgun (WGS) entry which is preliminary data.</text>
</comment>
<reference evidence="4 5" key="1">
    <citation type="submission" date="2019-02" db="EMBL/GenBank/DDBJ databases">
        <title>Paenibacillus sp. nov., isolated from surface-sterilized tissue of Thalictrum simplex L.</title>
        <authorList>
            <person name="Tuo L."/>
        </authorList>
    </citation>
    <scope>NUCLEOTIDE SEQUENCE [LARGE SCALE GENOMIC DNA]</scope>
    <source>
        <strain evidence="4 5">N2SHLJ1</strain>
    </source>
</reference>
<dbReference type="PROSITE" id="PS50110">
    <property type="entry name" value="RESPONSE_REGULATORY"/>
    <property type="match status" value="1"/>
</dbReference>
<sequence length="447" mass="52415">MGLWTVLLVEDEENVRRFVRRNIQWGAYGFEVAGEASNGKEAWELMERLRPDAVISDIMMPIMDGTELLEKARESGMESVFIMLTCLQELKYAQTAMQHGAFNYILKASMTLESLHGELIRLDRELSRRNERLAKDRRPWFDALYSGLWESDFSVNNSLEADVWLQETYPHLALFSVFHGNMPLEPYELQLKNLFRSSKPAIVNEFKKYGQTTIFVWSRSPIHPEPVLDDFPYPIVYGLAQALDQLPAVWQCILNEWDSAWYENQVMNKKTLLHGPDLGRERLSADGPLVWSIEKELVQAFEESKIEQVKQRLYDLMELMKQQKTRWYVVKKAALRWDEQIRRLVYGSRMDDGDSAIIHASSHRKLLHILQSRFEAYYYESIQANNQRTDHSEINVILSYLHQYYYQEISLKSMSQLVSMDGHYLSGLFKKKTGDSMITYLHKLRIE</sequence>
<dbReference type="InterPro" id="IPR018060">
    <property type="entry name" value="HTH_AraC"/>
</dbReference>
<evidence type="ECO:0000313" key="4">
    <source>
        <dbReference type="EMBL" id="TBL68349.1"/>
    </source>
</evidence>
<keyword evidence="5" id="KW-1185">Reference proteome</keyword>
<dbReference type="Gene3D" id="1.10.10.60">
    <property type="entry name" value="Homeodomain-like"/>
    <property type="match status" value="1"/>
</dbReference>
<evidence type="ECO:0000259" key="3">
    <source>
        <dbReference type="PROSITE" id="PS50110"/>
    </source>
</evidence>
<dbReference type="Gene3D" id="3.40.50.2300">
    <property type="match status" value="1"/>
</dbReference>
<evidence type="ECO:0000256" key="1">
    <source>
        <dbReference type="PROSITE-ProRule" id="PRU00169"/>
    </source>
</evidence>
<keyword evidence="1" id="KW-0597">Phosphoprotein</keyword>
<name>A0A4Q9DEW5_9BACL</name>
<dbReference type="Proteomes" id="UP000293142">
    <property type="component" value="Unassembled WGS sequence"/>
</dbReference>
<dbReference type="EMBL" id="SIRE01000046">
    <property type="protein sequence ID" value="TBL68349.1"/>
    <property type="molecule type" value="Genomic_DNA"/>
</dbReference>
<feature type="modified residue" description="4-aspartylphosphate" evidence="1">
    <location>
        <position position="57"/>
    </location>
</feature>
<dbReference type="OrthoDB" id="1769137at2"/>
<dbReference type="InterPro" id="IPR001789">
    <property type="entry name" value="Sig_transdc_resp-reg_receiver"/>
</dbReference>
<evidence type="ECO:0000259" key="2">
    <source>
        <dbReference type="PROSITE" id="PS01124"/>
    </source>
</evidence>
<protein>
    <submittedName>
        <fullName evidence="4">Response regulator</fullName>
    </submittedName>
</protein>
<dbReference type="GO" id="GO:0000160">
    <property type="term" value="P:phosphorelay signal transduction system"/>
    <property type="evidence" value="ECO:0007669"/>
    <property type="project" value="InterPro"/>
</dbReference>
<feature type="domain" description="Response regulatory" evidence="3">
    <location>
        <begin position="5"/>
        <end position="122"/>
    </location>
</feature>
<dbReference type="InterPro" id="IPR052048">
    <property type="entry name" value="ST_Response_Regulator"/>
</dbReference>
<dbReference type="PANTHER" id="PTHR43228:SF1">
    <property type="entry name" value="TWO-COMPONENT RESPONSE REGULATOR ARR22"/>
    <property type="match status" value="1"/>
</dbReference>
<dbReference type="Pfam" id="PF00072">
    <property type="entry name" value="Response_reg"/>
    <property type="match status" value="1"/>
</dbReference>
<dbReference type="PANTHER" id="PTHR43228">
    <property type="entry name" value="TWO-COMPONENT RESPONSE REGULATOR"/>
    <property type="match status" value="1"/>
</dbReference>
<evidence type="ECO:0000313" key="5">
    <source>
        <dbReference type="Proteomes" id="UP000293142"/>
    </source>
</evidence>
<dbReference type="CDD" id="cd17536">
    <property type="entry name" value="REC_YesN-like"/>
    <property type="match status" value="1"/>
</dbReference>
<proteinExistence type="predicted"/>
<dbReference type="SUPFAM" id="SSF52172">
    <property type="entry name" value="CheY-like"/>
    <property type="match status" value="1"/>
</dbReference>
<organism evidence="4 5">
    <name type="scientific">Paenibacillus thalictri</name>
    <dbReference type="NCBI Taxonomy" id="2527873"/>
    <lineage>
        <taxon>Bacteria</taxon>
        <taxon>Bacillati</taxon>
        <taxon>Bacillota</taxon>
        <taxon>Bacilli</taxon>
        <taxon>Bacillales</taxon>
        <taxon>Paenibacillaceae</taxon>
        <taxon>Paenibacillus</taxon>
    </lineage>
</organism>
<dbReference type="GO" id="GO:0043565">
    <property type="term" value="F:sequence-specific DNA binding"/>
    <property type="evidence" value="ECO:0007669"/>
    <property type="project" value="InterPro"/>
</dbReference>
<dbReference type="InterPro" id="IPR011006">
    <property type="entry name" value="CheY-like_superfamily"/>
</dbReference>
<gene>
    <name evidence="4" type="ORF">EYB31_38190</name>
</gene>
<feature type="domain" description="HTH araC/xylS-type" evidence="2">
    <location>
        <begin position="395"/>
        <end position="447"/>
    </location>
</feature>
<dbReference type="AlphaFoldDB" id="A0A4Q9DEW5"/>
<dbReference type="GO" id="GO:0003700">
    <property type="term" value="F:DNA-binding transcription factor activity"/>
    <property type="evidence" value="ECO:0007669"/>
    <property type="project" value="InterPro"/>
</dbReference>
<accession>A0A4Q9DEW5</accession>